<dbReference type="GO" id="GO:0000287">
    <property type="term" value="F:magnesium ion binding"/>
    <property type="evidence" value="ECO:0007669"/>
    <property type="project" value="InterPro"/>
</dbReference>
<keyword evidence="2" id="KW-1185">Reference proteome</keyword>
<dbReference type="GO" id="GO:0008253">
    <property type="term" value="F:5'-nucleotidase activity"/>
    <property type="evidence" value="ECO:0007669"/>
    <property type="project" value="InterPro"/>
</dbReference>
<organism evidence="1 2">
    <name type="scientific">Electrophorus voltai</name>
    <dbReference type="NCBI Taxonomy" id="2609070"/>
    <lineage>
        <taxon>Eukaryota</taxon>
        <taxon>Metazoa</taxon>
        <taxon>Chordata</taxon>
        <taxon>Craniata</taxon>
        <taxon>Vertebrata</taxon>
        <taxon>Euteleostomi</taxon>
        <taxon>Actinopterygii</taxon>
        <taxon>Neopterygii</taxon>
        <taxon>Teleostei</taxon>
        <taxon>Ostariophysi</taxon>
        <taxon>Gymnotiformes</taxon>
        <taxon>Gymnotoidei</taxon>
        <taxon>Gymnotidae</taxon>
        <taxon>Electrophorus</taxon>
    </lineage>
</organism>
<gene>
    <name evidence="1" type="ORF">P4O66_015817</name>
</gene>
<evidence type="ECO:0000313" key="2">
    <source>
        <dbReference type="Proteomes" id="UP001239994"/>
    </source>
</evidence>
<comment type="caution">
    <text evidence="1">The sequence shown here is derived from an EMBL/GenBank/DDBJ whole genome shotgun (WGS) entry which is preliminary data.</text>
</comment>
<dbReference type="EMBL" id="JAROKS010000022">
    <property type="protein sequence ID" value="KAK1788900.1"/>
    <property type="molecule type" value="Genomic_DNA"/>
</dbReference>
<evidence type="ECO:0000313" key="1">
    <source>
        <dbReference type="EMBL" id="KAK1788900.1"/>
    </source>
</evidence>
<dbReference type="Pfam" id="PF06189">
    <property type="entry name" value="5-nucleotidase"/>
    <property type="match status" value="1"/>
</dbReference>
<protein>
    <submittedName>
        <fullName evidence="1">Uncharacterized protein</fullName>
    </submittedName>
</protein>
<dbReference type="AlphaFoldDB" id="A0AAD8Z064"/>
<dbReference type="GO" id="GO:0000166">
    <property type="term" value="F:nucleotide binding"/>
    <property type="evidence" value="ECO:0007669"/>
    <property type="project" value="InterPro"/>
</dbReference>
<dbReference type="PANTHER" id="PTHR31367">
    <property type="entry name" value="CYTOSOLIC 5'-NUCLEOTIDASE 1 FAMILY MEMBER"/>
    <property type="match status" value="1"/>
</dbReference>
<accession>A0AAD8Z064</accession>
<reference evidence="1" key="1">
    <citation type="submission" date="2023-03" db="EMBL/GenBank/DDBJ databases">
        <title>Electrophorus voltai genome.</title>
        <authorList>
            <person name="Bian C."/>
        </authorList>
    </citation>
    <scope>NUCLEOTIDE SEQUENCE</scope>
    <source>
        <strain evidence="1">CB-2022</strain>
        <tissue evidence="1">Muscle</tissue>
    </source>
</reference>
<name>A0AAD8Z064_9TELE</name>
<dbReference type="GO" id="GO:0005829">
    <property type="term" value="C:cytosol"/>
    <property type="evidence" value="ECO:0007669"/>
    <property type="project" value="TreeGrafter"/>
</dbReference>
<sequence>MDPKVTSAQIEKDGSALVMAVSCHGVFDLDSCNVQPDSCALPKGAAFAFIKAVQTVNHRLLGLSEKNKTLLFEVVLLGKDCEEHIKLNIFDSAKHYAGLEIDKFYFCSSDNLIGTLQANHINLFLSPDKDDVYSVLKAGVPAALLYQQAEQQAINRLKVLFSGDLIGLSADSMVCLKDRGFTDVHIQNFKAAKECLREFVVRIGEMKRMFGHEGSPLHTSLMTVWGSRDVCASALKKLRGWGLDVDEAFCLAGATCGPILALLQPHIVWDNGLHNLKGVAPLMSS</sequence>
<dbReference type="GO" id="GO:0009117">
    <property type="term" value="P:nucleotide metabolic process"/>
    <property type="evidence" value="ECO:0007669"/>
    <property type="project" value="InterPro"/>
</dbReference>
<dbReference type="Proteomes" id="UP001239994">
    <property type="component" value="Unassembled WGS sequence"/>
</dbReference>
<dbReference type="GO" id="GO:0046085">
    <property type="term" value="P:adenosine metabolic process"/>
    <property type="evidence" value="ECO:0007669"/>
    <property type="project" value="TreeGrafter"/>
</dbReference>
<proteinExistence type="predicted"/>
<dbReference type="InterPro" id="IPR010394">
    <property type="entry name" value="5-nucleotidase"/>
</dbReference>
<dbReference type="PANTHER" id="PTHR31367:SF3">
    <property type="entry name" value="CYTOSOLIC 5'-NUCLEOTIDASE 1A"/>
    <property type="match status" value="1"/>
</dbReference>